<gene>
    <name evidence="2" type="ORF">TRFO_37945</name>
</gene>
<sequence length="509" mass="57096">MLINFFSIKFSICLRKIESIFKILDVYSRSHMSSEESVSISFSSLDYKIEGGHLKIANKQCADLLKKYKIKFQTQYKVAVNLKKDSALIKNGTQQIYCDLLNDLLNSNETINSFEKNLKNTENRETKNRTKCCFNPVKINSVFSSLPFPEPLETEKLRELSNSLSGRSKASYEHGNTSESFSPSKDDESNNSSDSNNSSESNNSESFHSYDYSSDLDAYSFLQKKTESVSLGIGSQFDKHKQSKKTIKPNIPTIAPIMSLVDNLNPTNDHSQVSSNPEKKICPTQQEMNTTKPSLYMNSYIPNNMANYMNGFNSYNLNNSNFSNFGFDAGMNQIPVYSNMGTAYNPTFNHASNFNSFKSGQLNSTSQLKIELPKRVPLEISIDIKVAKTSSNSIDPIDNARKIAPFNIQHAKPARSVHFESELSSDDSVATEPEEIPAQLNGTALNIQKIQTQSEVSQKTISEEKSESKIDSSFKITGNQNRIRRLKKSIADILGLAPNIDFQKIVFIS</sequence>
<dbReference type="EMBL" id="MLAK01001211">
    <property type="protein sequence ID" value="OHS95944.1"/>
    <property type="molecule type" value="Genomic_DNA"/>
</dbReference>
<dbReference type="Proteomes" id="UP000179807">
    <property type="component" value="Unassembled WGS sequence"/>
</dbReference>
<dbReference type="RefSeq" id="XP_068349081.1">
    <property type="nucleotide sequence ID" value="XM_068511734.1"/>
</dbReference>
<evidence type="ECO:0000256" key="1">
    <source>
        <dbReference type="SAM" id="MobiDB-lite"/>
    </source>
</evidence>
<organism evidence="2 3">
    <name type="scientific">Tritrichomonas foetus</name>
    <dbReference type="NCBI Taxonomy" id="1144522"/>
    <lineage>
        <taxon>Eukaryota</taxon>
        <taxon>Metamonada</taxon>
        <taxon>Parabasalia</taxon>
        <taxon>Tritrichomonadida</taxon>
        <taxon>Tritrichomonadidae</taxon>
        <taxon>Tritrichomonas</taxon>
    </lineage>
</organism>
<protein>
    <submittedName>
        <fullName evidence="2">Uncharacterized protein</fullName>
    </submittedName>
</protein>
<dbReference type="GeneID" id="94846438"/>
<feature type="compositionally biased region" description="Polar residues" evidence="1">
    <location>
        <begin position="165"/>
        <end position="183"/>
    </location>
</feature>
<evidence type="ECO:0000313" key="2">
    <source>
        <dbReference type="EMBL" id="OHS95944.1"/>
    </source>
</evidence>
<dbReference type="AlphaFoldDB" id="A0A1J4J9V8"/>
<evidence type="ECO:0000313" key="3">
    <source>
        <dbReference type="Proteomes" id="UP000179807"/>
    </source>
</evidence>
<proteinExistence type="predicted"/>
<comment type="caution">
    <text evidence="2">The sequence shown here is derived from an EMBL/GenBank/DDBJ whole genome shotgun (WGS) entry which is preliminary data.</text>
</comment>
<name>A0A1J4J9V8_9EUKA</name>
<reference evidence="2" key="1">
    <citation type="submission" date="2016-10" db="EMBL/GenBank/DDBJ databases">
        <authorList>
            <person name="Benchimol M."/>
            <person name="Almeida L.G."/>
            <person name="Vasconcelos A.T."/>
            <person name="Perreira-Neves A."/>
            <person name="Rosa I.A."/>
            <person name="Tasca T."/>
            <person name="Bogo M.R."/>
            <person name="de Souza W."/>
        </authorList>
    </citation>
    <scope>NUCLEOTIDE SEQUENCE [LARGE SCALE GENOMIC DNA]</scope>
    <source>
        <strain evidence="2">K</strain>
    </source>
</reference>
<feature type="compositionally biased region" description="Low complexity" evidence="1">
    <location>
        <begin position="190"/>
        <end position="208"/>
    </location>
</feature>
<keyword evidence="3" id="KW-1185">Reference proteome</keyword>
<dbReference type="VEuPathDB" id="TrichDB:TRFO_37945"/>
<feature type="region of interest" description="Disordered" evidence="1">
    <location>
        <begin position="165"/>
        <end position="208"/>
    </location>
</feature>
<accession>A0A1J4J9V8</accession>